<sequence length="44" mass="5126">MEIEFTNSDLSEKLSNNLYPNHSVDLDTFLMKKINIEANIAIWL</sequence>
<comment type="caution">
    <text evidence="1">The sequence shown here is derived from an EMBL/GenBank/DDBJ whole genome shotgun (WGS) entry which is preliminary data.</text>
</comment>
<organism evidence="1 2">
    <name type="scientific">Microscilla marina ATCC 23134</name>
    <dbReference type="NCBI Taxonomy" id="313606"/>
    <lineage>
        <taxon>Bacteria</taxon>
        <taxon>Pseudomonadati</taxon>
        <taxon>Bacteroidota</taxon>
        <taxon>Cytophagia</taxon>
        <taxon>Cytophagales</taxon>
        <taxon>Microscillaceae</taxon>
        <taxon>Microscilla</taxon>
    </lineage>
</organism>
<dbReference type="EMBL" id="AAWS01000063">
    <property type="protein sequence ID" value="EAY24686.1"/>
    <property type="molecule type" value="Genomic_DNA"/>
</dbReference>
<dbReference type="AlphaFoldDB" id="A1ZY35"/>
<reference evidence="1 2" key="1">
    <citation type="submission" date="2007-01" db="EMBL/GenBank/DDBJ databases">
        <authorList>
            <person name="Haygood M."/>
            <person name="Podell S."/>
            <person name="Anderson C."/>
            <person name="Hopkinson B."/>
            <person name="Roe K."/>
            <person name="Barbeau K."/>
            <person name="Gaasterland T."/>
            <person name="Ferriera S."/>
            <person name="Johnson J."/>
            <person name="Kravitz S."/>
            <person name="Beeson K."/>
            <person name="Sutton G."/>
            <person name="Rogers Y.-H."/>
            <person name="Friedman R."/>
            <person name="Frazier M."/>
            <person name="Venter J.C."/>
        </authorList>
    </citation>
    <scope>NUCLEOTIDE SEQUENCE [LARGE SCALE GENOMIC DNA]</scope>
    <source>
        <strain evidence="1 2">ATCC 23134</strain>
    </source>
</reference>
<keyword evidence="2" id="KW-1185">Reference proteome</keyword>
<protein>
    <submittedName>
        <fullName evidence="1">Uncharacterized protein</fullName>
    </submittedName>
</protein>
<evidence type="ECO:0000313" key="2">
    <source>
        <dbReference type="Proteomes" id="UP000004095"/>
    </source>
</evidence>
<gene>
    <name evidence="1" type="ORF">M23134_02996</name>
</gene>
<dbReference type="Proteomes" id="UP000004095">
    <property type="component" value="Unassembled WGS sequence"/>
</dbReference>
<name>A1ZY35_MICM2</name>
<accession>A1ZY35</accession>
<evidence type="ECO:0000313" key="1">
    <source>
        <dbReference type="EMBL" id="EAY24686.1"/>
    </source>
</evidence>
<proteinExistence type="predicted"/>